<dbReference type="CDD" id="cd03467">
    <property type="entry name" value="Rieske"/>
    <property type="match status" value="1"/>
</dbReference>
<dbReference type="GO" id="GO:0046872">
    <property type="term" value="F:metal ion binding"/>
    <property type="evidence" value="ECO:0007669"/>
    <property type="project" value="UniProtKB-KW"/>
</dbReference>
<dbReference type="PROSITE" id="PS51296">
    <property type="entry name" value="RIESKE"/>
    <property type="match status" value="1"/>
</dbReference>
<dbReference type="GO" id="GO:0051537">
    <property type="term" value="F:2 iron, 2 sulfur cluster binding"/>
    <property type="evidence" value="ECO:0007669"/>
    <property type="project" value="UniProtKB-KW"/>
</dbReference>
<keyword evidence="6" id="KW-1133">Transmembrane helix</keyword>
<name>A0A6J6FZL1_9ZZZZ</name>
<evidence type="ECO:0000256" key="2">
    <source>
        <dbReference type="ARBA" id="ARBA00022723"/>
    </source>
</evidence>
<keyword evidence="4" id="KW-0411">Iron-sulfur</keyword>
<sequence length="301" mass="32476">MVNKRAQAISASWRNQHISVRVMRLWLGITWIYGGWYKAVDPGFLAKTGPTSFARELVGFQTSSPLGFVFKHMLERSTLFGVAVILIEFALGFATLLWVAPTLTAFAGFSMSVGLWLTATWHVKPYFLGSDTVYAVMWLSYLLVLIGNRRKVDVSLDRRGAIRVASLGAVAVLATLLGRVFQKRTTGSALTTSTPKTSSATPDGAIIKLADLPIGKNFEFALGTGEPVMLFRTKNGVFAYSEICTHQGCTVQYSASDKALICPCHGATFDAFNGAKVLAAPATTPLASVKVTIAGDWVVLA</sequence>
<dbReference type="Pfam" id="PF00355">
    <property type="entry name" value="Rieske"/>
    <property type="match status" value="1"/>
</dbReference>
<dbReference type="AlphaFoldDB" id="A0A6J6FZL1"/>
<protein>
    <submittedName>
        <fullName evidence="8">Unannotated protein</fullName>
    </submittedName>
</protein>
<accession>A0A6J6FZL1</accession>
<evidence type="ECO:0000259" key="7">
    <source>
        <dbReference type="PROSITE" id="PS51296"/>
    </source>
</evidence>
<feature type="transmembrane region" description="Helical" evidence="6">
    <location>
        <begin position="126"/>
        <end position="148"/>
    </location>
</feature>
<evidence type="ECO:0000256" key="6">
    <source>
        <dbReference type="SAM" id="Phobius"/>
    </source>
</evidence>
<dbReference type="InterPro" id="IPR014349">
    <property type="entry name" value="Rieske_Fe-S_prot"/>
</dbReference>
<evidence type="ECO:0000256" key="3">
    <source>
        <dbReference type="ARBA" id="ARBA00023004"/>
    </source>
</evidence>
<evidence type="ECO:0000313" key="8">
    <source>
        <dbReference type="EMBL" id="CAB4590088.1"/>
    </source>
</evidence>
<keyword evidence="6" id="KW-0812">Transmembrane</keyword>
<proteinExistence type="predicted"/>
<feature type="transmembrane region" description="Helical" evidence="6">
    <location>
        <begin position="160"/>
        <end position="181"/>
    </location>
</feature>
<keyword evidence="1" id="KW-0001">2Fe-2S</keyword>
<gene>
    <name evidence="8" type="ORF">UFOPK1773_00782</name>
</gene>
<evidence type="ECO:0000256" key="4">
    <source>
        <dbReference type="ARBA" id="ARBA00023014"/>
    </source>
</evidence>
<feature type="transmembrane region" description="Helical" evidence="6">
    <location>
        <begin position="79"/>
        <end position="106"/>
    </location>
</feature>
<dbReference type="EMBL" id="CAEZUA010000046">
    <property type="protein sequence ID" value="CAB4590088.1"/>
    <property type="molecule type" value="Genomic_DNA"/>
</dbReference>
<dbReference type="SUPFAM" id="SSF50022">
    <property type="entry name" value="ISP domain"/>
    <property type="match status" value="1"/>
</dbReference>
<feature type="domain" description="Rieske" evidence="7">
    <location>
        <begin position="204"/>
        <end position="300"/>
    </location>
</feature>
<dbReference type="InterPro" id="IPR036922">
    <property type="entry name" value="Rieske_2Fe-2S_sf"/>
</dbReference>
<organism evidence="8">
    <name type="scientific">freshwater metagenome</name>
    <dbReference type="NCBI Taxonomy" id="449393"/>
    <lineage>
        <taxon>unclassified sequences</taxon>
        <taxon>metagenomes</taxon>
        <taxon>ecological metagenomes</taxon>
    </lineage>
</organism>
<reference evidence="8" key="1">
    <citation type="submission" date="2020-05" db="EMBL/GenBank/DDBJ databases">
        <authorList>
            <person name="Chiriac C."/>
            <person name="Salcher M."/>
            <person name="Ghai R."/>
            <person name="Kavagutti S V."/>
        </authorList>
    </citation>
    <scope>NUCLEOTIDE SEQUENCE</scope>
</reference>
<keyword evidence="5" id="KW-1015">Disulfide bond</keyword>
<dbReference type="InterPro" id="IPR017941">
    <property type="entry name" value="Rieske_2Fe-2S"/>
</dbReference>
<keyword evidence="6" id="KW-0472">Membrane</keyword>
<evidence type="ECO:0000256" key="5">
    <source>
        <dbReference type="ARBA" id="ARBA00023157"/>
    </source>
</evidence>
<keyword evidence="2" id="KW-0479">Metal-binding</keyword>
<keyword evidence="3" id="KW-0408">Iron</keyword>
<dbReference type="PANTHER" id="PTHR10134">
    <property type="entry name" value="CYTOCHROME B-C1 COMPLEX SUBUNIT RIESKE, MITOCHONDRIAL"/>
    <property type="match status" value="1"/>
</dbReference>
<evidence type="ECO:0000256" key="1">
    <source>
        <dbReference type="ARBA" id="ARBA00022714"/>
    </source>
</evidence>
<dbReference type="Gene3D" id="2.102.10.10">
    <property type="entry name" value="Rieske [2Fe-2S] iron-sulphur domain"/>
    <property type="match status" value="1"/>
</dbReference>